<reference evidence="2" key="1">
    <citation type="journal article" date="2022" name="bioRxiv">
        <title>Sequencing and chromosome-scale assembly of the giantPleurodeles waltlgenome.</title>
        <authorList>
            <person name="Brown T."/>
            <person name="Elewa A."/>
            <person name="Iarovenko S."/>
            <person name="Subramanian E."/>
            <person name="Araus A.J."/>
            <person name="Petzold A."/>
            <person name="Susuki M."/>
            <person name="Suzuki K.-i.T."/>
            <person name="Hayashi T."/>
            <person name="Toyoda A."/>
            <person name="Oliveira C."/>
            <person name="Osipova E."/>
            <person name="Leigh N.D."/>
            <person name="Simon A."/>
            <person name="Yun M.H."/>
        </authorList>
    </citation>
    <scope>NUCLEOTIDE SEQUENCE</scope>
    <source>
        <strain evidence="2">20211129_DDA</strain>
        <tissue evidence="2">Liver</tissue>
    </source>
</reference>
<keyword evidence="3" id="KW-1185">Reference proteome</keyword>
<dbReference type="EMBL" id="JANPWB010000003">
    <property type="protein sequence ID" value="KAJ1202868.1"/>
    <property type="molecule type" value="Genomic_DNA"/>
</dbReference>
<feature type="compositionally biased region" description="Polar residues" evidence="1">
    <location>
        <begin position="276"/>
        <end position="285"/>
    </location>
</feature>
<sequence>MTEDLGEPTQAADRGGLNSLRMPLVRRYGAGQRSTSMNVGDLGGSIEAAQLPRQEAHKETAGDLREQTHVRREAVPPHLTHMHRGKCLSSGTDKPRLGQWTGAAGQVTQCELYDSQRGILPSHNPTKPGLWGPHVLRSRYPSLGHCIGERLTGTGGGSLWGEACHPGVESPSEEPCSRVQTRGVGVVGTSDRRGLLVRKGIVITVRYQEKEETTEQTPPGRRPTPAQSALDRQAALEAVASLRQGESMGKVSGGDWDHWTHSTDSESHHSDETPRVTPQTADDLK</sequence>
<evidence type="ECO:0000313" key="2">
    <source>
        <dbReference type="EMBL" id="KAJ1202868.1"/>
    </source>
</evidence>
<evidence type="ECO:0000256" key="1">
    <source>
        <dbReference type="SAM" id="MobiDB-lite"/>
    </source>
</evidence>
<comment type="caution">
    <text evidence="2">The sequence shown here is derived from an EMBL/GenBank/DDBJ whole genome shotgun (WGS) entry which is preliminary data.</text>
</comment>
<protein>
    <submittedName>
        <fullName evidence="2">Uncharacterized protein</fullName>
    </submittedName>
</protein>
<dbReference type="AlphaFoldDB" id="A0AAV7VRB9"/>
<gene>
    <name evidence="2" type="ORF">NDU88_006663</name>
</gene>
<feature type="region of interest" description="Disordered" evidence="1">
    <location>
        <begin position="208"/>
        <end position="285"/>
    </location>
</feature>
<evidence type="ECO:0000313" key="3">
    <source>
        <dbReference type="Proteomes" id="UP001066276"/>
    </source>
</evidence>
<proteinExistence type="predicted"/>
<dbReference type="Proteomes" id="UP001066276">
    <property type="component" value="Chromosome 2_1"/>
</dbReference>
<feature type="compositionally biased region" description="Basic and acidic residues" evidence="1">
    <location>
        <begin position="255"/>
        <end position="274"/>
    </location>
</feature>
<accession>A0AAV7VRB9</accession>
<name>A0AAV7VRB9_PLEWA</name>
<organism evidence="2 3">
    <name type="scientific">Pleurodeles waltl</name>
    <name type="common">Iberian ribbed newt</name>
    <dbReference type="NCBI Taxonomy" id="8319"/>
    <lineage>
        <taxon>Eukaryota</taxon>
        <taxon>Metazoa</taxon>
        <taxon>Chordata</taxon>
        <taxon>Craniata</taxon>
        <taxon>Vertebrata</taxon>
        <taxon>Euteleostomi</taxon>
        <taxon>Amphibia</taxon>
        <taxon>Batrachia</taxon>
        <taxon>Caudata</taxon>
        <taxon>Salamandroidea</taxon>
        <taxon>Salamandridae</taxon>
        <taxon>Pleurodelinae</taxon>
        <taxon>Pleurodeles</taxon>
    </lineage>
</organism>